<evidence type="ECO:0000259" key="12">
    <source>
        <dbReference type="Pfam" id="PF02737"/>
    </source>
</evidence>
<dbReference type="FunFam" id="3.90.226.10:FF:000011">
    <property type="entry name" value="Fatty acid oxidation complex subunit alpha"/>
    <property type="match status" value="1"/>
</dbReference>
<dbReference type="SUPFAM" id="SSF51735">
    <property type="entry name" value="NAD(P)-binding Rossmann-fold domains"/>
    <property type="match status" value="1"/>
</dbReference>
<accession>A0AAW2Z0Y8</accession>
<dbReference type="InterPro" id="IPR036291">
    <property type="entry name" value="NAD(P)-bd_dom_sf"/>
</dbReference>
<dbReference type="InterPro" id="IPR050136">
    <property type="entry name" value="FA_oxidation_alpha_subunit"/>
</dbReference>
<dbReference type="Pfam" id="PF00725">
    <property type="entry name" value="3HCDH"/>
    <property type="match status" value="2"/>
</dbReference>
<evidence type="ECO:0000256" key="1">
    <source>
        <dbReference type="ARBA" id="ARBA00005005"/>
    </source>
</evidence>
<dbReference type="GO" id="GO:0016509">
    <property type="term" value="F:long-chain (3S)-3-hydroxyacyl-CoA dehydrogenase (NAD+) activity"/>
    <property type="evidence" value="ECO:0007669"/>
    <property type="project" value="TreeGrafter"/>
</dbReference>
<dbReference type="PANTHER" id="PTHR43612">
    <property type="entry name" value="TRIFUNCTIONAL ENZYME SUBUNIT ALPHA"/>
    <property type="match status" value="1"/>
</dbReference>
<protein>
    <recommendedName>
        <fullName evidence="4">enoyl-CoA hydratase</fullName>
        <ecNumber evidence="4">4.2.1.17</ecNumber>
    </recommendedName>
</protein>
<dbReference type="SUPFAM" id="SSF52096">
    <property type="entry name" value="ClpP/crotonase"/>
    <property type="match status" value="1"/>
</dbReference>
<evidence type="ECO:0000256" key="8">
    <source>
        <dbReference type="ARBA" id="ARBA00023098"/>
    </source>
</evidence>
<keyword evidence="5" id="KW-0276">Fatty acid metabolism</keyword>
<organism evidence="13 14">
    <name type="scientific">Acrasis kona</name>
    <dbReference type="NCBI Taxonomy" id="1008807"/>
    <lineage>
        <taxon>Eukaryota</taxon>
        <taxon>Discoba</taxon>
        <taxon>Heterolobosea</taxon>
        <taxon>Tetramitia</taxon>
        <taxon>Eutetramitia</taxon>
        <taxon>Acrasidae</taxon>
        <taxon>Acrasis</taxon>
    </lineage>
</organism>
<evidence type="ECO:0000256" key="5">
    <source>
        <dbReference type="ARBA" id="ARBA00022832"/>
    </source>
</evidence>
<evidence type="ECO:0000256" key="4">
    <source>
        <dbReference type="ARBA" id="ARBA00012076"/>
    </source>
</evidence>
<comment type="caution">
    <text evidence="13">The sequence shown here is derived from an EMBL/GenBank/DDBJ whole genome shotgun (WGS) entry which is preliminary data.</text>
</comment>
<dbReference type="FunFam" id="3.40.50.720:FF:000009">
    <property type="entry name" value="Fatty oxidation complex, alpha subunit"/>
    <property type="match status" value="1"/>
</dbReference>
<dbReference type="GO" id="GO:0016507">
    <property type="term" value="C:mitochondrial fatty acid beta-oxidation multienzyme complex"/>
    <property type="evidence" value="ECO:0007669"/>
    <property type="project" value="TreeGrafter"/>
</dbReference>
<dbReference type="Gene3D" id="3.40.50.720">
    <property type="entry name" value="NAD(P)-binding Rossmann-like Domain"/>
    <property type="match status" value="1"/>
</dbReference>
<dbReference type="GO" id="GO:0004300">
    <property type="term" value="F:enoyl-CoA hydratase activity"/>
    <property type="evidence" value="ECO:0007669"/>
    <property type="project" value="UniProtKB-EC"/>
</dbReference>
<comment type="pathway">
    <text evidence="1">Lipid metabolism; fatty acid beta-oxidation.</text>
</comment>
<dbReference type="CDD" id="cd06558">
    <property type="entry name" value="crotonase-like"/>
    <property type="match status" value="1"/>
</dbReference>
<evidence type="ECO:0000256" key="7">
    <source>
        <dbReference type="ARBA" id="ARBA00023027"/>
    </source>
</evidence>
<keyword evidence="14" id="KW-1185">Reference proteome</keyword>
<sequence>MSNTIAKSLGDDHANIIKTTQSVDLIVDSASVAWIVMDNKTKGVNVIDLDFVEDMNSVLDVVEDLLQNKPTIKIIIFISAKKDSFVVGADIASIYGVLDQKVAEAGSRRGQALFDRINALRIPTVAAINGVALGGGLELALACTYRFSVEGKKPTLGLPEIKLGVIPGAGGTVRLPKVIGLQESLGIILQGGSISPKKAKTLGLVDELIPSNDRFVGEDRFLWNVRRLAIEVMDNGTTKKNYHANSIKNLALDGTRLGRKIVGNAALKKLDQNTKGKYPAPYAALESVMNSFKEPNQRALHTEAQLFGRMAVTPECKNQIAVFNMMESTKKINNRFNQDEQPIPIRDVSVIGAGVMGSGIAQLILSKGLSVYMKDIQDDFVQRGLDYIKNILSESVSRGRLSPEESKSRLSKLTSGTQYQPLTNSQIVIEAAVERMDLKKKILQDVESISSDIIFATNTSTLSIDELASASKNPSHVIGMHFFNPVHKMPLVEIITGKQTSPKVISTVYALSLRLGKTPIVVRDGPGFLVNRILGVFMLEAAGRLFAQEDGDLVQIDKVLTNWGFPMGAFRLMDEVGIDVADHSGKTLTSLGNRFVLSSTDGNTVEKMVKKGLLGKKVNKGFYLYEKGASPVPNHSGIKELMPNYDASHRKQFSTNDIIDRCVLLMANEAALILQEGIANSPQDVDVGMIFGTGFAPFRGGLLNYVDQRGIKAVVKRLLELKNRFGERFTPAPLLQKMADNNEKFFPKRPEVTFTERMHPPRPKL</sequence>
<dbReference type="SUPFAM" id="SSF48179">
    <property type="entry name" value="6-phosphogluconate dehydrogenase C-terminal domain-like"/>
    <property type="match status" value="2"/>
</dbReference>
<dbReference type="Gene3D" id="3.90.226.10">
    <property type="entry name" value="2-enoyl-CoA Hydratase, Chain A, domain 1"/>
    <property type="match status" value="1"/>
</dbReference>
<evidence type="ECO:0000256" key="6">
    <source>
        <dbReference type="ARBA" id="ARBA00023002"/>
    </source>
</evidence>
<comment type="similarity">
    <text evidence="2">In the central section; belongs to the 3-hydroxyacyl-CoA dehydrogenase family.</text>
</comment>
<dbReference type="InterPro" id="IPR029045">
    <property type="entry name" value="ClpP/crotonase-like_dom_sf"/>
</dbReference>
<feature type="domain" description="3-hydroxyacyl-CoA dehydrogenase NAD binding" evidence="12">
    <location>
        <begin position="348"/>
        <end position="524"/>
    </location>
</feature>
<keyword evidence="10" id="KW-0511">Multifunctional enzyme</keyword>
<evidence type="ECO:0000313" key="13">
    <source>
        <dbReference type="EMBL" id="KAL0483069.1"/>
    </source>
</evidence>
<evidence type="ECO:0000313" key="14">
    <source>
        <dbReference type="Proteomes" id="UP001431209"/>
    </source>
</evidence>
<proteinExistence type="inferred from homology"/>
<comment type="similarity">
    <text evidence="3">In the N-terminal section; belongs to the enoyl-CoA hydratase/isomerase family.</text>
</comment>
<dbReference type="InterPro" id="IPR006108">
    <property type="entry name" value="3HC_DH_C"/>
</dbReference>
<evidence type="ECO:0000256" key="3">
    <source>
        <dbReference type="ARBA" id="ARBA00008750"/>
    </source>
</evidence>
<dbReference type="InterPro" id="IPR006176">
    <property type="entry name" value="3-OHacyl-CoA_DH_NAD-bd"/>
</dbReference>
<keyword evidence="7" id="KW-0520">NAD</keyword>
<dbReference type="Pfam" id="PF00378">
    <property type="entry name" value="ECH_1"/>
    <property type="match status" value="1"/>
</dbReference>
<evidence type="ECO:0000256" key="9">
    <source>
        <dbReference type="ARBA" id="ARBA00023239"/>
    </source>
</evidence>
<dbReference type="GO" id="GO:0006635">
    <property type="term" value="P:fatty acid beta-oxidation"/>
    <property type="evidence" value="ECO:0007669"/>
    <property type="project" value="TreeGrafter"/>
</dbReference>
<feature type="domain" description="3-hydroxyacyl-CoA dehydrogenase C-terminal" evidence="11">
    <location>
        <begin position="658"/>
        <end position="743"/>
    </location>
</feature>
<dbReference type="Proteomes" id="UP001431209">
    <property type="component" value="Unassembled WGS sequence"/>
</dbReference>
<keyword evidence="8" id="KW-0443">Lipid metabolism</keyword>
<reference evidence="13 14" key="1">
    <citation type="submission" date="2024-03" db="EMBL/GenBank/DDBJ databases">
        <title>The Acrasis kona genome and developmental transcriptomes reveal deep origins of eukaryotic multicellular pathways.</title>
        <authorList>
            <person name="Sheikh S."/>
            <person name="Fu C.-J."/>
            <person name="Brown M.W."/>
            <person name="Baldauf S.L."/>
        </authorList>
    </citation>
    <scope>NUCLEOTIDE SEQUENCE [LARGE SCALE GENOMIC DNA]</scope>
    <source>
        <strain evidence="13 14">ATCC MYA-3509</strain>
    </source>
</reference>
<dbReference type="PANTHER" id="PTHR43612:SF3">
    <property type="entry name" value="TRIFUNCTIONAL ENZYME SUBUNIT ALPHA, MITOCHONDRIAL"/>
    <property type="match status" value="1"/>
</dbReference>
<dbReference type="InterPro" id="IPR008927">
    <property type="entry name" value="6-PGluconate_DH-like_C_sf"/>
</dbReference>
<evidence type="ECO:0000256" key="2">
    <source>
        <dbReference type="ARBA" id="ARBA00007005"/>
    </source>
</evidence>
<evidence type="ECO:0000256" key="10">
    <source>
        <dbReference type="ARBA" id="ARBA00023268"/>
    </source>
</evidence>
<dbReference type="Pfam" id="PF02737">
    <property type="entry name" value="3HCDH_N"/>
    <property type="match status" value="1"/>
</dbReference>
<dbReference type="EMBL" id="JAOPGA020000927">
    <property type="protein sequence ID" value="KAL0483069.1"/>
    <property type="molecule type" value="Genomic_DNA"/>
</dbReference>
<feature type="domain" description="3-hydroxyacyl-CoA dehydrogenase C-terminal" evidence="11">
    <location>
        <begin position="527"/>
        <end position="625"/>
    </location>
</feature>
<dbReference type="AlphaFoldDB" id="A0AAW2Z0Y8"/>
<dbReference type="EC" id="4.2.1.17" evidence="4"/>
<gene>
    <name evidence="13" type="ORF">AKO1_014994</name>
</gene>
<keyword evidence="9" id="KW-0456">Lyase</keyword>
<name>A0AAW2Z0Y8_9EUKA</name>
<evidence type="ECO:0000259" key="11">
    <source>
        <dbReference type="Pfam" id="PF00725"/>
    </source>
</evidence>
<keyword evidence="6" id="KW-0560">Oxidoreductase</keyword>
<dbReference type="GO" id="GO:0070403">
    <property type="term" value="F:NAD+ binding"/>
    <property type="evidence" value="ECO:0007669"/>
    <property type="project" value="InterPro"/>
</dbReference>
<dbReference type="Gene3D" id="1.10.1040.50">
    <property type="match status" value="1"/>
</dbReference>
<dbReference type="InterPro" id="IPR001753">
    <property type="entry name" value="Enoyl-CoA_hydra/iso"/>
</dbReference>